<reference evidence="3" key="1">
    <citation type="submission" date="2023-08" db="EMBL/GenBank/DDBJ databases">
        <title>Reference Genome Resource for the Citrus Pathogen Phytophthora citrophthora.</title>
        <authorList>
            <person name="Moller H."/>
            <person name="Coetzee B."/>
            <person name="Rose L.J."/>
            <person name="Van Niekerk J.M."/>
        </authorList>
    </citation>
    <scope>NUCLEOTIDE SEQUENCE</scope>
    <source>
        <strain evidence="3">STE-U-9442</strain>
    </source>
</reference>
<dbReference type="Gene3D" id="2.60.120.200">
    <property type="match status" value="1"/>
</dbReference>
<dbReference type="EMBL" id="JASMQC010000024">
    <property type="protein sequence ID" value="KAK1935122.1"/>
    <property type="molecule type" value="Genomic_DNA"/>
</dbReference>
<comment type="caution">
    <text evidence="3">The sequence shown here is derived from an EMBL/GenBank/DDBJ whole genome shotgun (WGS) entry which is preliminary data.</text>
</comment>
<sequence>MRVSCVSLGFLAAFLGACASLSLSENIVWFTGFPTSTWDVVEPPSACTLDVFRFGVRFPGLKYQNEDIFKWQLVAKSVQGWGNGTVVASGQFQVAVVDTDTPEEDEIALEVEKQTEEGLQCEFDPDFCVPKLTNIRLPDVNPKEDTSSLQKGHSVVLEFQQPTNRPAVASKEELSRFVQFTEYIGEELDGTWSDDGRVLEIRIANIDEHVVKPVVELMKGLLQTKIVIAANGAARDRDVVALYEGWQGLRIQPPGTYAIRIVAPGGVAFWSPDVSIVTCDASFIVLDPSRAASSSSDLTNEVLSDTLPSFAIDGVLTHGGDEGFVLPHDTIDMESPGSWSLSFWVFLTEDSTGNFRTLFFNGDGENQQRTPSAWWKPDERRLVLRLTTETNVDVGLDSAAELPLDQWIHMGFTFVDCTQTAEHESCPQNQTSDNVEGWSYSFSFFVNGGLDTDVRVHERVIPNAGPLHIGKGPWTDGMQGFTSNLKVFPVPVSAEQQRKLFYSERQFHKNFADCSEESVLKTDEEETTIQISYLAQCFNLEEKDSEGSGNSVFENADSSSAFFKTQEKAFERSLLAKNSCEPDAWDYLVEAAELGHSLSCREAGDAYLYGAREASCSASAAFEQNLIFAGKFLREAFTSRIYSTGKSLALLLEVNSSAVADERSRLDKLTTGLLHFAASSGAKDAFAMLGHRYSAMNSSDVEIAAYHYYHAAIQAANEYHQLGMQPLHEMTRLFDSFERDVTAGERGDDDELIQFQKLRADQGDAEAMTDMGDLYYWGAHGVSRDHTQAYNYFNRAAHAGNVNAQSAVAGMLLKGEGAAQDDATAIKWFEKASEKNHTRALNGLGYIHFHGTGGVEANKSLALEYFERAARNAEDGDSIFNAGYCHAMGLGTRANLSRAMEFYEVAARKFGHFDALFEMGRMWMLGVPDVVSRNSERALEYLKAASDNGQWGRLLRKGFDLYSDGEFERAVVLYHEARELGYPVAISNLAFLYDQRLLQKGNMESEKRALKYLLLANGENGDRETLVRIGDYHYYGLAGLHKDPKVALRWYSRASAEGDPVGAFNVGQMYEFGDGVEANLKRAQRYYDRSLELSVAAEGQVAIRFAMTRLAIRNWVQNTPFETLLGRENPLETRADTNTSATDSSAMFDATTNFFYSNIFMIISTTAVVCISISVWYFHSAQ</sequence>
<keyword evidence="2" id="KW-0732">Signal</keyword>
<dbReference type="Gene3D" id="1.25.40.10">
    <property type="entry name" value="Tetratricopeptide repeat domain"/>
    <property type="match status" value="1"/>
</dbReference>
<evidence type="ECO:0000256" key="1">
    <source>
        <dbReference type="SAM" id="Phobius"/>
    </source>
</evidence>
<name>A0AAD9LGX6_9STRA</name>
<dbReference type="InterPro" id="IPR013320">
    <property type="entry name" value="ConA-like_dom_sf"/>
</dbReference>
<evidence type="ECO:0000313" key="3">
    <source>
        <dbReference type="EMBL" id="KAK1935122.1"/>
    </source>
</evidence>
<dbReference type="InterPro" id="IPR044623">
    <property type="entry name" value="HRD3"/>
</dbReference>
<dbReference type="Pfam" id="PF08238">
    <property type="entry name" value="Sel1"/>
    <property type="match status" value="7"/>
</dbReference>
<dbReference type="Proteomes" id="UP001259832">
    <property type="component" value="Unassembled WGS sequence"/>
</dbReference>
<accession>A0AAD9LGX6</accession>
<dbReference type="SUPFAM" id="SSF49899">
    <property type="entry name" value="Concanavalin A-like lectins/glucanases"/>
    <property type="match status" value="1"/>
</dbReference>
<feature type="chain" id="PRO_5041939069" evidence="2">
    <location>
        <begin position="25"/>
        <end position="1182"/>
    </location>
</feature>
<dbReference type="PANTHER" id="PTHR45084:SF1">
    <property type="entry name" value="ERAD-ASSOCIATED E3 UBIQUITIN-PROTEIN LIGASE COMPONENT HRD3A-RELATED"/>
    <property type="match status" value="1"/>
</dbReference>
<keyword evidence="1" id="KW-1133">Transmembrane helix</keyword>
<organism evidence="3 4">
    <name type="scientific">Phytophthora citrophthora</name>
    <dbReference type="NCBI Taxonomy" id="4793"/>
    <lineage>
        <taxon>Eukaryota</taxon>
        <taxon>Sar</taxon>
        <taxon>Stramenopiles</taxon>
        <taxon>Oomycota</taxon>
        <taxon>Peronosporomycetes</taxon>
        <taxon>Peronosporales</taxon>
        <taxon>Peronosporaceae</taxon>
        <taxon>Phytophthora</taxon>
    </lineage>
</organism>
<dbReference type="InterPro" id="IPR006597">
    <property type="entry name" value="Sel1-like"/>
</dbReference>
<keyword evidence="1" id="KW-0812">Transmembrane</keyword>
<evidence type="ECO:0000313" key="4">
    <source>
        <dbReference type="Proteomes" id="UP001259832"/>
    </source>
</evidence>
<gene>
    <name evidence="3" type="ORF">P3T76_010888</name>
</gene>
<dbReference type="SUPFAM" id="SSF81901">
    <property type="entry name" value="HCP-like"/>
    <property type="match status" value="2"/>
</dbReference>
<dbReference type="Pfam" id="PF13385">
    <property type="entry name" value="Laminin_G_3"/>
    <property type="match status" value="1"/>
</dbReference>
<proteinExistence type="predicted"/>
<dbReference type="SMART" id="SM00671">
    <property type="entry name" value="SEL1"/>
    <property type="match status" value="8"/>
</dbReference>
<protein>
    <submittedName>
        <fullName evidence="3">Protein sel-1 1</fullName>
    </submittedName>
</protein>
<keyword evidence="1" id="KW-0472">Membrane</keyword>
<dbReference type="PANTHER" id="PTHR45084">
    <property type="entry name" value="ERAD-ASSOCIATED E3 UBIQUITIN-PROTEIN LIGASE COMPONENT HRD3A-RELATED"/>
    <property type="match status" value="1"/>
</dbReference>
<evidence type="ECO:0000256" key="2">
    <source>
        <dbReference type="SAM" id="SignalP"/>
    </source>
</evidence>
<dbReference type="PROSITE" id="PS51257">
    <property type="entry name" value="PROKAR_LIPOPROTEIN"/>
    <property type="match status" value="1"/>
</dbReference>
<feature type="signal peptide" evidence="2">
    <location>
        <begin position="1"/>
        <end position="24"/>
    </location>
</feature>
<feature type="transmembrane region" description="Helical" evidence="1">
    <location>
        <begin position="1154"/>
        <end position="1178"/>
    </location>
</feature>
<dbReference type="InterPro" id="IPR011990">
    <property type="entry name" value="TPR-like_helical_dom_sf"/>
</dbReference>
<dbReference type="GO" id="GO:0036503">
    <property type="term" value="P:ERAD pathway"/>
    <property type="evidence" value="ECO:0007669"/>
    <property type="project" value="InterPro"/>
</dbReference>
<dbReference type="AlphaFoldDB" id="A0AAD9LGX6"/>
<keyword evidence="4" id="KW-1185">Reference proteome</keyword>